<dbReference type="EMBL" id="JFHC01000008">
    <property type="protein sequence ID" value="KDR43418.1"/>
    <property type="molecule type" value="Genomic_DNA"/>
</dbReference>
<name>A0A069PRP9_9BURK</name>
<sequence>MRKTISTYWPVAMLVPIALAGYLHTVGADQPSAAPHEQMTVAEVSAEFARAISLGFVDADGDWQPAGSMPAVAAAPRVL</sequence>
<dbReference type="AlphaFoldDB" id="A0A069PRP9"/>
<accession>A0A069PRP9</accession>
<keyword evidence="3" id="KW-1185">Reference proteome</keyword>
<keyword evidence="1" id="KW-0732">Signal</keyword>
<comment type="caution">
    <text evidence="2">The sequence shown here is derived from an EMBL/GenBank/DDBJ whole genome shotgun (WGS) entry which is preliminary data.</text>
</comment>
<evidence type="ECO:0000313" key="3">
    <source>
        <dbReference type="Proteomes" id="UP000027466"/>
    </source>
</evidence>
<proteinExistence type="predicted"/>
<organism evidence="2 3">
    <name type="scientific">Caballeronia glathei</name>
    <dbReference type="NCBI Taxonomy" id="60547"/>
    <lineage>
        <taxon>Bacteria</taxon>
        <taxon>Pseudomonadati</taxon>
        <taxon>Pseudomonadota</taxon>
        <taxon>Betaproteobacteria</taxon>
        <taxon>Burkholderiales</taxon>
        <taxon>Burkholderiaceae</taxon>
        <taxon>Caballeronia</taxon>
    </lineage>
</organism>
<reference evidence="2 3" key="1">
    <citation type="submission" date="2014-03" db="EMBL/GenBank/DDBJ databases">
        <title>Draft Genome Sequences of Four Burkholderia Strains.</title>
        <authorList>
            <person name="Liu X.Y."/>
            <person name="Li C.X."/>
            <person name="Xu J.H."/>
        </authorList>
    </citation>
    <scope>NUCLEOTIDE SEQUENCE [LARGE SCALE GENOMIC DNA]</scope>
    <source>
        <strain evidence="2 3">DSM 50014</strain>
    </source>
</reference>
<dbReference type="RefSeq" id="WP_035937923.1">
    <property type="nucleotide sequence ID" value="NZ_CADFFX010000011.1"/>
</dbReference>
<feature type="signal peptide" evidence="1">
    <location>
        <begin position="1"/>
        <end position="20"/>
    </location>
</feature>
<evidence type="ECO:0000256" key="1">
    <source>
        <dbReference type="SAM" id="SignalP"/>
    </source>
</evidence>
<evidence type="ECO:0008006" key="4">
    <source>
        <dbReference type="Google" id="ProtNLM"/>
    </source>
</evidence>
<gene>
    <name evidence="2" type="ORF">BG61_38510</name>
</gene>
<dbReference type="STRING" id="60547.GCA_000751215_05531"/>
<protein>
    <recommendedName>
        <fullName evidence="4">SLH domain-containing protein</fullName>
    </recommendedName>
</protein>
<dbReference type="Proteomes" id="UP000027466">
    <property type="component" value="Unassembled WGS sequence"/>
</dbReference>
<evidence type="ECO:0000313" key="2">
    <source>
        <dbReference type="EMBL" id="KDR43418.1"/>
    </source>
</evidence>
<feature type="chain" id="PRO_5007372354" description="SLH domain-containing protein" evidence="1">
    <location>
        <begin position="21"/>
        <end position="79"/>
    </location>
</feature>